<evidence type="ECO:0000259" key="13">
    <source>
        <dbReference type="Pfam" id="PF09334"/>
    </source>
</evidence>
<dbReference type="InterPro" id="IPR009080">
    <property type="entry name" value="tRNAsynth_Ia_anticodon-bd"/>
</dbReference>
<dbReference type="OrthoDB" id="9810365at2"/>
<comment type="subcellular location">
    <subcellularLocation>
        <location evidence="9">Cytoplasm</location>
    </subcellularLocation>
</comment>
<dbReference type="GO" id="GO:0004823">
    <property type="term" value="F:leucine-tRNA ligase activity"/>
    <property type="evidence" value="ECO:0007669"/>
    <property type="project" value="UniProtKB-UniRule"/>
</dbReference>
<dbReference type="CDD" id="cd00812">
    <property type="entry name" value="LeuRS_core"/>
    <property type="match status" value="1"/>
</dbReference>
<evidence type="ECO:0000256" key="8">
    <source>
        <dbReference type="ARBA" id="ARBA00047469"/>
    </source>
</evidence>
<keyword evidence="5 9" id="KW-0067">ATP-binding</keyword>
<dbReference type="AlphaFoldDB" id="A0A0W1ALG8"/>
<dbReference type="GO" id="GO:0002161">
    <property type="term" value="F:aminoacyl-tRNA deacylase activity"/>
    <property type="evidence" value="ECO:0007669"/>
    <property type="project" value="InterPro"/>
</dbReference>
<evidence type="ECO:0000256" key="1">
    <source>
        <dbReference type="ARBA" id="ARBA00005594"/>
    </source>
</evidence>
<feature type="domain" description="Aminoacyl-tRNA synthetase class Ia" evidence="11">
    <location>
        <begin position="415"/>
        <end position="615"/>
    </location>
</feature>
<dbReference type="GO" id="GO:0005829">
    <property type="term" value="C:cytosol"/>
    <property type="evidence" value="ECO:0007669"/>
    <property type="project" value="TreeGrafter"/>
</dbReference>
<feature type="domain" description="Methionyl/Leucyl tRNA synthetase" evidence="13">
    <location>
        <begin position="39"/>
        <end position="171"/>
    </location>
</feature>
<dbReference type="InterPro" id="IPR009008">
    <property type="entry name" value="Val/Leu/Ile-tRNA-synth_edit"/>
</dbReference>
<dbReference type="RefSeq" id="WP_058492160.1">
    <property type="nucleotide sequence ID" value="NZ_CBCRUR010000003.1"/>
</dbReference>
<proteinExistence type="inferred from homology"/>
<dbReference type="Proteomes" id="UP000054662">
    <property type="component" value="Unassembled WGS sequence"/>
</dbReference>
<dbReference type="Pfam" id="PF08264">
    <property type="entry name" value="Anticodon_1"/>
    <property type="match status" value="1"/>
</dbReference>
<evidence type="ECO:0000259" key="12">
    <source>
        <dbReference type="Pfam" id="PF08264"/>
    </source>
</evidence>
<dbReference type="NCBIfam" id="TIGR00396">
    <property type="entry name" value="leuS_bact"/>
    <property type="match status" value="1"/>
</dbReference>
<dbReference type="SUPFAM" id="SSF50677">
    <property type="entry name" value="ValRS/IleRS/LeuRS editing domain"/>
    <property type="match status" value="1"/>
</dbReference>
<evidence type="ECO:0000256" key="9">
    <source>
        <dbReference type="HAMAP-Rule" id="MF_00049"/>
    </source>
</evidence>
<keyword evidence="3 9" id="KW-0436">Ligase</keyword>
<evidence type="ECO:0000313" key="15">
    <source>
        <dbReference type="EMBL" id="KTD82040.1"/>
    </source>
</evidence>
<organism evidence="15 16">
    <name type="scientific">Legionella worsleiensis</name>
    <dbReference type="NCBI Taxonomy" id="45076"/>
    <lineage>
        <taxon>Bacteria</taxon>
        <taxon>Pseudomonadati</taxon>
        <taxon>Pseudomonadota</taxon>
        <taxon>Gammaproteobacteria</taxon>
        <taxon>Legionellales</taxon>
        <taxon>Legionellaceae</taxon>
        <taxon>Legionella</taxon>
    </lineage>
</organism>
<dbReference type="GO" id="GO:0006429">
    <property type="term" value="P:leucyl-tRNA aminoacylation"/>
    <property type="evidence" value="ECO:0007669"/>
    <property type="project" value="UniProtKB-UniRule"/>
</dbReference>
<dbReference type="InterPro" id="IPR002302">
    <property type="entry name" value="Leu-tRNA-ligase"/>
</dbReference>
<reference evidence="15 16" key="1">
    <citation type="submission" date="2015-11" db="EMBL/GenBank/DDBJ databases">
        <title>Genomic analysis of 38 Legionella species identifies large and diverse effector repertoires.</title>
        <authorList>
            <person name="Burstein D."/>
            <person name="Amaro F."/>
            <person name="Zusman T."/>
            <person name="Lifshitz Z."/>
            <person name="Cohen O."/>
            <person name="Gilbert J.A."/>
            <person name="Pupko T."/>
            <person name="Shuman H.A."/>
            <person name="Segal G."/>
        </authorList>
    </citation>
    <scope>NUCLEOTIDE SEQUENCE [LARGE SCALE GENOMIC DNA]</scope>
    <source>
        <strain evidence="15 16">ATCC 49508</strain>
    </source>
</reference>
<dbReference type="Pfam" id="PF00133">
    <property type="entry name" value="tRNA-synt_1"/>
    <property type="match status" value="1"/>
</dbReference>
<keyword evidence="4 9" id="KW-0547">Nucleotide-binding</keyword>
<evidence type="ECO:0000256" key="5">
    <source>
        <dbReference type="ARBA" id="ARBA00022840"/>
    </source>
</evidence>
<evidence type="ECO:0000313" key="16">
    <source>
        <dbReference type="Proteomes" id="UP000054662"/>
    </source>
</evidence>
<dbReference type="Gene3D" id="3.10.20.590">
    <property type="match status" value="1"/>
</dbReference>
<dbReference type="FunFam" id="3.40.50.620:FF:000056">
    <property type="entry name" value="Leucine--tRNA ligase"/>
    <property type="match status" value="1"/>
</dbReference>
<dbReference type="Pfam" id="PF09334">
    <property type="entry name" value="tRNA-synt_1g"/>
    <property type="match status" value="1"/>
</dbReference>
<dbReference type="InterPro" id="IPR015413">
    <property type="entry name" value="Methionyl/Leucyl_tRNA_Synth"/>
</dbReference>
<dbReference type="GO" id="GO:0005524">
    <property type="term" value="F:ATP binding"/>
    <property type="evidence" value="ECO:0007669"/>
    <property type="project" value="UniProtKB-UniRule"/>
</dbReference>
<accession>A0A0W1ALG8</accession>
<dbReference type="STRING" id="45076.Lwor_0343"/>
<evidence type="ECO:0000256" key="3">
    <source>
        <dbReference type="ARBA" id="ARBA00022598"/>
    </source>
</evidence>
<comment type="caution">
    <text evidence="15">The sequence shown here is derived from an EMBL/GenBank/DDBJ whole genome shotgun (WGS) entry which is preliminary data.</text>
</comment>
<dbReference type="SUPFAM" id="SSF52374">
    <property type="entry name" value="Nucleotidylyl transferase"/>
    <property type="match status" value="1"/>
</dbReference>
<dbReference type="Gene3D" id="1.10.730.10">
    <property type="entry name" value="Isoleucyl-tRNA Synthetase, Domain 1"/>
    <property type="match status" value="1"/>
</dbReference>
<dbReference type="PROSITE" id="PS00178">
    <property type="entry name" value="AA_TRNA_LIGASE_I"/>
    <property type="match status" value="1"/>
</dbReference>
<dbReference type="EMBL" id="LNZC01000002">
    <property type="protein sequence ID" value="KTD82040.1"/>
    <property type="molecule type" value="Genomic_DNA"/>
</dbReference>
<dbReference type="InterPro" id="IPR025709">
    <property type="entry name" value="Leu_tRNA-synth_edit"/>
</dbReference>
<evidence type="ECO:0000259" key="11">
    <source>
        <dbReference type="Pfam" id="PF00133"/>
    </source>
</evidence>
<feature type="binding site" evidence="9">
    <location>
        <position position="579"/>
    </location>
    <ligand>
        <name>ATP</name>
        <dbReference type="ChEBI" id="CHEBI:30616"/>
    </ligand>
</feature>
<feature type="short sequence motif" description="'HIGH' region" evidence="9">
    <location>
        <begin position="42"/>
        <end position="52"/>
    </location>
</feature>
<comment type="similarity">
    <text evidence="1 9 10">Belongs to the class-I aminoacyl-tRNA synthetase family.</text>
</comment>
<evidence type="ECO:0000256" key="2">
    <source>
        <dbReference type="ARBA" id="ARBA00022490"/>
    </source>
</evidence>
<dbReference type="PRINTS" id="PR00985">
    <property type="entry name" value="TRNASYNTHLEU"/>
</dbReference>
<comment type="catalytic activity">
    <reaction evidence="8 9">
        <text>tRNA(Leu) + L-leucine + ATP = L-leucyl-tRNA(Leu) + AMP + diphosphate</text>
        <dbReference type="Rhea" id="RHEA:11688"/>
        <dbReference type="Rhea" id="RHEA-COMP:9613"/>
        <dbReference type="Rhea" id="RHEA-COMP:9622"/>
        <dbReference type="ChEBI" id="CHEBI:30616"/>
        <dbReference type="ChEBI" id="CHEBI:33019"/>
        <dbReference type="ChEBI" id="CHEBI:57427"/>
        <dbReference type="ChEBI" id="CHEBI:78442"/>
        <dbReference type="ChEBI" id="CHEBI:78494"/>
        <dbReference type="ChEBI" id="CHEBI:456215"/>
        <dbReference type="EC" id="6.1.1.4"/>
    </reaction>
</comment>
<keyword evidence="6 9" id="KW-0648">Protein biosynthesis</keyword>
<keyword evidence="16" id="KW-1185">Reference proteome</keyword>
<protein>
    <recommendedName>
        <fullName evidence="9">Leucine--tRNA ligase</fullName>
        <ecNumber evidence="9">6.1.1.4</ecNumber>
    </recommendedName>
    <alternativeName>
        <fullName evidence="9">Leucyl-tRNA synthetase</fullName>
        <shortName evidence="9">LeuRS</shortName>
    </alternativeName>
</protein>
<evidence type="ECO:0000256" key="7">
    <source>
        <dbReference type="ARBA" id="ARBA00023146"/>
    </source>
</evidence>
<dbReference type="InterPro" id="IPR013155">
    <property type="entry name" value="M/V/L/I-tRNA-synth_anticd-bd"/>
</dbReference>
<dbReference type="PANTHER" id="PTHR43740">
    <property type="entry name" value="LEUCYL-TRNA SYNTHETASE"/>
    <property type="match status" value="1"/>
</dbReference>
<dbReference type="InterPro" id="IPR002300">
    <property type="entry name" value="aa-tRNA-synth_Ia"/>
</dbReference>
<dbReference type="Gene3D" id="3.40.50.620">
    <property type="entry name" value="HUPs"/>
    <property type="match status" value="2"/>
</dbReference>
<feature type="short sequence motif" description="'KMSKS' region" evidence="9">
    <location>
        <begin position="576"/>
        <end position="580"/>
    </location>
</feature>
<dbReference type="Pfam" id="PF13603">
    <property type="entry name" value="tRNA-synt_1_2"/>
    <property type="match status" value="1"/>
</dbReference>
<evidence type="ECO:0000256" key="6">
    <source>
        <dbReference type="ARBA" id="ARBA00022917"/>
    </source>
</evidence>
<dbReference type="CDD" id="cd07958">
    <property type="entry name" value="Anticodon_Ia_Leu_BEm"/>
    <property type="match status" value="1"/>
</dbReference>
<dbReference type="HAMAP" id="MF_00049_B">
    <property type="entry name" value="Leu_tRNA_synth_B"/>
    <property type="match status" value="1"/>
</dbReference>
<sequence>MENTYKPQEVEEQAQQYWHKKQCFNVTEDLNKEKFYCLSMFPYPSGTLHMGHVRNYTLGDVIARYQRALGKNVLQPIGWDAFGLPAENAAIKNKIAPAVWTKKNIAAMKEQFLRLGNAYDWKRELTTCDPEYYRWEQWFFIRLFEKGLVYKKNAVVNWDPVDQTVLANEQVVDGRGWRSGALVERKEISQWFIKITAYADELLSSLETLDEWPAQVKQMQRNWIGKSIGTEIYFNVNNYPKRLKIYTTRPDTLMGTTYLAVATDHPLAKEAAIHNPEVKAFLDSCQGTKMAEAELATMEKRGVNTGMTAVHPVTGEDIPVWVANFVLMQYGSGAVMAVPAHDQRDWEFAHKYQLPVKEVIKPEDGKSHDFSQSAYTGEGTLINSGEFNTLHSTKAVELITQYLETHEAGKATINYRLRDWGVSRQRYWGTPIPMILCEQCGIVPVPDEELPVTLPENVEITGAGSPLAQCSDFVNVLCPKCGQDAMRETDTFDTFIESSWYYARFACKGQESAMLDDRAKYWTPVDQYIGGIEHAVMHLLYARFFHKLMRDEGLVNSDEPFKALLTQGMVLKDGQKMSKSVGNVVDPNHLINTYGADTARLFVMFAAPPEQSLEWSDTAVEGAHRFLKRVWAFAHQHVNLFVDINDIILSGNGTVDWQNTETRLKKSRHVVHQILAQANNDYERNQFNTVVSGCMKLFNEMSSYDIQTEEDKFFIHSCMSILLKLLAPITPHICHHIWQQLGFEKAIIDAPWPKVDKSALKTDEVDYVVQVNGKLRAQFTASAEATEEELIEKAKQHASSFLEQVTVKKAIVVAHRQLINLVVG</sequence>
<dbReference type="InterPro" id="IPR001412">
    <property type="entry name" value="aa-tRNA-synth_I_CS"/>
</dbReference>
<dbReference type="FunFam" id="1.10.730.10:FF:000003">
    <property type="entry name" value="Leucine--tRNA ligase"/>
    <property type="match status" value="1"/>
</dbReference>
<name>A0A0W1ALG8_9GAMM</name>
<feature type="domain" description="Methionyl/Valyl/Leucyl/Isoleucyl-tRNA synthetase anticodon-binding" evidence="12">
    <location>
        <begin position="669"/>
        <end position="788"/>
    </location>
</feature>
<dbReference type="PATRIC" id="fig|45076.6.peg.376"/>
<dbReference type="InterPro" id="IPR014729">
    <property type="entry name" value="Rossmann-like_a/b/a_fold"/>
</dbReference>
<evidence type="ECO:0000256" key="10">
    <source>
        <dbReference type="RuleBase" id="RU363035"/>
    </source>
</evidence>
<gene>
    <name evidence="9 15" type="primary">leuS</name>
    <name evidence="15" type="ORF">Lwor_0343</name>
</gene>
<dbReference type="FunFam" id="3.40.50.620:FF:000003">
    <property type="entry name" value="Leucine--tRNA ligase"/>
    <property type="match status" value="1"/>
</dbReference>
<keyword evidence="7 9" id="KW-0030">Aminoacyl-tRNA synthetase</keyword>
<dbReference type="FunFam" id="3.90.740.10:FF:000012">
    <property type="entry name" value="Leucine--tRNA ligase"/>
    <property type="match status" value="1"/>
</dbReference>
<dbReference type="EC" id="6.1.1.4" evidence="9"/>
<dbReference type="SUPFAM" id="SSF47323">
    <property type="entry name" value="Anticodon-binding domain of a subclass of class I aminoacyl-tRNA synthetases"/>
    <property type="match status" value="1"/>
</dbReference>
<evidence type="ECO:0000259" key="14">
    <source>
        <dbReference type="Pfam" id="PF13603"/>
    </source>
</evidence>
<keyword evidence="2 9" id="KW-0963">Cytoplasm</keyword>
<feature type="domain" description="Leucyl-tRNA synthetase editing" evidence="14">
    <location>
        <begin position="221"/>
        <end position="404"/>
    </location>
</feature>
<evidence type="ECO:0000256" key="4">
    <source>
        <dbReference type="ARBA" id="ARBA00022741"/>
    </source>
</evidence>
<dbReference type="PANTHER" id="PTHR43740:SF2">
    <property type="entry name" value="LEUCINE--TRNA LIGASE, MITOCHONDRIAL"/>
    <property type="match status" value="1"/>
</dbReference>